<keyword evidence="2" id="KW-0732">Signal</keyword>
<feature type="region of interest" description="Disordered" evidence="1">
    <location>
        <begin position="174"/>
        <end position="210"/>
    </location>
</feature>
<feature type="domain" description="DUF6546" evidence="3">
    <location>
        <begin position="1653"/>
        <end position="1877"/>
    </location>
</feature>
<comment type="caution">
    <text evidence="4">The sequence shown here is derived from an EMBL/GenBank/DDBJ whole genome shotgun (WGS) entry which is preliminary data.</text>
</comment>
<feature type="signal peptide" evidence="2">
    <location>
        <begin position="1"/>
        <end position="19"/>
    </location>
</feature>
<sequence length="1886" mass="196147">MYFAPFLALLVAGAALAAAEGCHGDNLLRAMERHNGTAYCSSLLRPSGTGTVLSPRLPSDVPSTYAPSLVSSAVMAVFLSPGSQLDVKGTVSLRFGDGDGDFDFDYLFLERWRRWRLGYHASRTGFDGGYTYSIPGAGLSTSTGPTCGRDWATTTVQVTETMVSTVYVYSSGASISSDSSSTGASTSSFSFPSDGDSGGRPAPPTGSPGTASAWVSTFTVGDSIFVSTVSGVPSDSLVVRPPGPTTWTVNGTTVTIPGAPIPTTSGKASSLTSTQADVASSWTLSWILTKPANESRITSSPLTSSSALPDTPVVSTVTSDVGGVGSTWIVTVGVTSGPVPFPNTTSALQSSEAASAAISVVTSIISGAAVTWTLIGGSTVTGPVDSVTLTSAEAAPSGPVSGGFTVITSIVGGVESTWTLIDGSAISPSSSGTMSAPASPTASSLKTASGTFSVITSVFGGVGSTWTMIGGSTFTGSSITPTTSPPPTASFPVSASLVTSFIDGVVSTWTVIGGSTVSRVLSETTSTPEQSAAVSVITSVFGGVGSTWTLVGGSTVTDSSSTSDTVTPTLPPGASIVTSIIGGIASSWTVIGGSTVFASTSSAFATLSATPTLPPGASVVTSIVGGIASSWTVIGGSTIFESTNPTQSTPTLPPGASIVTSIVDGMVSSWTVIGGSTIFVSASSALATPTLPPGATVITSVIGGVASSWTVIGGSTIFGSASPTDAAGATVITSVVGGVASSWTVIGGSTIFGSANNTAGVSPVASPTPSVFTSLVDGVASTWTVIGGSTIFGTLTQPSTSTGNTSTTPPSLSTSSSSSSSSSFSPSSATTSSSATPTSGYDSAFTGISVIVARNGSTCYVLPTPIASLHESLLNVTDREPPSIDAFYLDPATNSVKYLRLRDGNANPVLVDVSDPSRLAIIDGAGNVLSIDREGLHFTSANCSPKIDVFISGFFEQLAVLSGQSCRDTDEVPVNGTGGPSSSISVSKREVPLDARQERSFDVVLHLRDQCGDLVRPDLPVSVSLGDTECVVLPGAAGDFVASCAFPGGESNSMECETSVQQTLDHLTQGSLAGMCPSFASVWSLLSRELDRVVNFDTLLRPFIDAGLDLGSDAGRGLRSIIDGFMRLYDFSTSAFQNSTSDTGAGASSRLEDVIEEYGVAAIRTDVCRSLVSSETLALTFTAGASTAPVSLANISAVPSPRPEYERTVTDPTALACCPNASRCVVRDGQEFYPPEASIQGSDCLCGTTLEGRGVGFRTGRCVGYNQCNATSPCAGGAVCLVGSCCGFSVCVNGTECSAPAVGGGNENLASASTSKDVIITASRSLGFDPNNPPQAHRMAELKPTTAALPMELQLMIMRELADAHNSPTSRRRGIASYACVSKDWQAFFERLTFKHLIVRPNALPSFRQVTLDPRRQSLVRHVWLRIEKPRPDGEDGLVALDDGWSGSCSVESAIVLHLLTTLSTWTARGSGRGLTLELSSHTYVGLVRYAEYAPSDDLGRYSKYLETGSLGAYDGLEKFGHTSPKWHDEVASSASRLAGATSNLFTWGTVEFRAIQPPRVEVVTKLLMRRAGTRNIKATGLAQIIKSLPRLEEIHLERWRIGRATQEKRWLKGESPSSHEEKSHLIALLSFLNADYSFARTADFADHLEHGLPPSVKKLAVFHEEIDAPHYAYSLPFRAPREELDAFLARRTLHVECLSLCFVTEAESFFRHVLQATKVNLGSETDGPARANYTEPVPFRSLKLLTLTSTCFVPKEGPYWEVYSWQRSVDEVLLSAAVAMAGIPTLQLLEIWSGRDGHASIFRYKVNSNNNSANIVWSSTQDIGVMSSDVIEAWRTTATLSGGRRELKAEVVRLPRGEFEYHGSVLPYLDSQGWIVDPVSAAQIV</sequence>
<dbReference type="Pfam" id="PF20183">
    <property type="entry name" value="DUF6546"/>
    <property type="match status" value="1"/>
</dbReference>
<protein>
    <submittedName>
        <fullName evidence="4">Oxoglutarate iron-dependent oxygenase</fullName>
    </submittedName>
</protein>
<proteinExistence type="predicted"/>
<feature type="region of interest" description="Disordered" evidence="1">
    <location>
        <begin position="796"/>
        <end position="839"/>
    </location>
</feature>
<keyword evidence="5" id="KW-1185">Reference proteome</keyword>
<evidence type="ECO:0000256" key="1">
    <source>
        <dbReference type="SAM" id="MobiDB-lite"/>
    </source>
</evidence>
<evidence type="ECO:0000259" key="3">
    <source>
        <dbReference type="Pfam" id="PF20183"/>
    </source>
</evidence>
<dbReference type="KEGG" id="chig:CH63R_11992"/>
<dbReference type="VEuPathDB" id="FungiDB:CH63R_11992"/>
<organism evidence="4 5">
    <name type="scientific">Colletotrichum higginsianum (strain IMI 349063)</name>
    <name type="common">Crucifer anthracnose fungus</name>
    <dbReference type="NCBI Taxonomy" id="759273"/>
    <lineage>
        <taxon>Eukaryota</taxon>
        <taxon>Fungi</taxon>
        <taxon>Dikarya</taxon>
        <taxon>Ascomycota</taxon>
        <taxon>Pezizomycotina</taxon>
        <taxon>Sordariomycetes</taxon>
        <taxon>Hypocreomycetidae</taxon>
        <taxon>Glomerellales</taxon>
        <taxon>Glomerellaceae</taxon>
        <taxon>Colletotrichum</taxon>
        <taxon>Colletotrichum destructivum species complex</taxon>
    </lineage>
</organism>
<dbReference type="RefSeq" id="XP_018153807.1">
    <property type="nucleotide sequence ID" value="XM_018306966.1"/>
</dbReference>
<name>A0A1B7XZU8_COLHI</name>
<feature type="compositionally biased region" description="Low complexity" evidence="1">
    <location>
        <begin position="798"/>
        <end position="839"/>
    </location>
</feature>
<evidence type="ECO:0000256" key="2">
    <source>
        <dbReference type="SAM" id="SignalP"/>
    </source>
</evidence>
<dbReference type="EMBL" id="LTAN01000008">
    <property type="protein sequence ID" value="OBR05289.1"/>
    <property type="molecule type" value="Genomic_DNA"/>
</dbReference>
<evidence type="ECO:0000313" key="5">
    <source>
        <dbReference type="Proteomes" id="UP000092177"/>
    </source>
</evidence>
<reference evidence="5" key="1">
    <citation type="journal article" date="2017" name="BMC Genomics">
        <title>Gapless genome assembly of Colletotrichum higginsianum reveals chromosome structure and association of transposable elements with secondary metabolite gene clusters.</title>
        <authorList>
            <person name="Dallery J.-F."/>
            <person name="Lapalu N."/>
            <person name="Zampounis A."/>
            <person name="Pigne S."/>
            <person name="Luyten I."/>
            <person name="Amselem J."/>
            <person name="Wittenberg A.H.J."/>
            <person name="Zhou S."/>
            <person name="de Queiroz M.V."/>
            <person name="Robin G.P."/>
            <person name="Auger A."/>
            <person name="Hainaut M."/>
            <person name="Henrissat B."/>
            <person name="Kim K.-T."/>
            <person name="Lee Y.-H."/>
            <person name="Lespinet O."/>
            <person name="Schwartz D.C."/>
            <person name="Thon M.R."/>
            <person name="O'Connell R.J."/>
        </authorList>
    </citation>
    <scope>NUCLEOTIDE SEQUENCE [LARGE SCALE GENOMIC DNA]</scope>
    <source>
        <strain evidence="5">IMI 349063</strain>
    </source>
</reference>
<feature type="chain" id="PRO_5008601223" evidence="2">
    <location>
        <begin position="20"/>
        <end position="1886"/>
    </location>
</feature>
<dbReference type="Proteomes" id="UP000092177">
    <property type="component" value="Chromosome 8"/>
</dbReference>
<dbReference type="OrthoDB" id="5394947at2759"/>
<gene>
    <name evidence="4" type="ORF">CH63R_11992</name>
</gene>
<accession>A0A1B7XZU8</accession>
<dbReference type="InterPro" id="IPR046676">
    <property type="entry name" value="DUF6546"/>
</dbReference>
<feature type="compositionally biased region" description="Low complexity" evidence="1">
    <location>
        <begin position="174"/>
        <end position="195"/>
    </location>
</feature>
<evidence type="ECO:0000313" key="4">
    <source>
        <dbReference type="EMBL" id="OBR05289.1"/>
    </source>
</evidence>
<dbReference type="GeneID" id="28871073"/>